<feature type="compositionally biased region" description="Low complexity" evidence="1">
    <location>
        <begin position="30"/>
        <end position="40"/>
    </location>
</feature>
<accession>A0A2Z5G4P0</accession>
<evidence type="ECO:0000313" key="3">
    <source>
        <dbReference type="Proteomes" id="UP000253606"/>
    </source>
</evidence>
<proteinExistence type="predicted"/>
<evidence type="ECO:0000256" key="1">
    <source>
        <dbReference type="SAM" id="MobiDB-lite"/>
    </source>
</evidence>
<dbReference type="AlphaFoldDB" id="A0A2Z5G4P0"/>
<name>A0A2Z5G4P0_9BACT</name>
<protein>
    <submittedName>
        <fullName evidence="2">Uncharacterized protein</fullName>
    </submittedName>
</protein>
<keyword evidence="3" id="KW-1185">Reference proteome</keyword>
<dbReference type="Proteomes" id="UP000253606">
    <property type="component" value="Chromosome"/>
</dbReference>
<sequence length="52" mass="5943">MVIVERFEERDEADAQLRQLISVRMRSESEPPQQSSRQTTIASTLHVGDSRA</sequence>
<evidence type="ECO:0000313" key="2">
    <source>
        <dbReference type="EMBL" id="AXC14041.1"/>
    </source>
</evidence>
<dbReference type="EMBL" id="CP030840">
    <property type="protein sequence ID" value="AXC14041.1"/>
    <property type="molecule type" value="Genomic_DNA"/>
</dbReference>
<gene>
    <name evidence="2" type="ORF">ACPOL_4775</name>
</gene>
<reference evidence="2 3" key="1">
    <citation type="journal article" date="2018" name="Front. Microbiol.">
        <title>Hydrolytic Capabilities as a Key to Environmental Success: Chitinolytic and Cellulolytic Acidobacteria From Acidic Sub-arctic Soils and Boreal Peatlands.</title>
        <authorList>
            <person name="Belova S.E."/>
            <person name="Ravin N.V."/>
            <person name="Pankratov T.A."/>
            <person name="Rakitin A.L."/>
            <person name="Ivanova A.A."/>
            <person name="Beletsky A.V."/>
            <person name="Mardanov A.V."/>
            <person name="Sinninghe Damste J.S."/>
            <person name="Dedysh S.N."/>
        </authorList>
    </citation>
    <scope>NUCLEOTIDE SEQUENCE [LARGE SCALE GENOMIC DNA]</scope>
    <source>
        <strain evidence="2 3">SBC82</strain>
    </source>
</reference>
<feature type="region of interest" description="Disordered" evidence="1">
    <location>
        <begin position="24"/>
        <end position="52"/>
    </location>
</feature>
<organism evidence="2 3">
    <name type="scientific">Acidisarcina polymorpha</name>
    <dbReference type="NCBI Taxonomy" id="2211140"/>
    <lineage>
        <taxon>Bacteria</taxon>
        <taxon>Pseudomonadati</taxon>
        <taxon>Acidobacteriota</taxon>
        <taxon>Terriglobia</taxon>
        <taxon>Terriglobales</taxon>
        <taxon>Acidobacteriaceae</taxon>
        <taxon>Acidisarcina</taxon>
    </lineage>
</organism>
<dbReference type="KEGG" id="abas:ACPOL_4775"/>